<protein>
    <submittedName>
        <fullName evidence="2">Uncharacterized protein</fullName>
    </submittedName>
</protein>
<dbReference type="AlphaFoldDB" id="A0A8T0WSZ1"/>
<feature type="region of interest" description="Disordered" evidence="1">
    <location>
        <begin position="175"/>
        <end position="202"/>
    </location>
</feature>
<name>A0A8T0WSZ1_PANVG</name>
<gene>
    <name evidence="2" type="ORF">PVAP13_1NG171938</name>
</gene>
<feature type="compositionally biased region" description="Basic and acidic residues" evidence="1">
    <location>
        <begin position="175"/>
        <end position="195"/>
    </location>
</feature>
<proteinExistence type="predicted"/>
<keyword evidence="3" id="KW-1185">Reference proteome</keyword>
<dbReference type="Proteomes" id="UP000823388">
    <property type="component" value="Chromosome 1N"/>
</dbReference>
<comment type="caution">
    <text evidence="2">The sequence shown here is derived from an EMBL/GenBank/DDBJ whole genome shotgun (WGS) entry which is preliminary data.</text>
</comment>
<evidence type="ECO:0000313" key="3">
    <source>
        <dbReference type="Proteomes" id="UP000823388"/>
    </source>
</evidence>
<dbReference type="EMBL" id="CM029038">
    <property type="protein sequence ID" value="KAG2650435.1"/>
    <property type="molecule type" value="Genomic_DNA"/>
</dbReference>
<reference evidence="2 3" key="1">
    <citation type="submission" date="2020-05" db="EMBL/GenBank/DDBJ databases">
        <title>WGS assembly of Panicum virgatum.</title>
        <authorList>
            <person name="Lovell J.T."/>
            <person name="Jenkins J."/>
            <person name="Shu S."/>
            <person name="Juenger T.E."/>
            <person name="Schmutz J."/>
        </authorList>
    </citation>
    <scope>NUCLEOTIDE SEQUENCE [LARGE SCALE GENOMIC DNA]</scope>
    <source>
        <strain evidence="3">cv. AP13</strain>
    </source>
</reference>
<evidence type="ECO:0000256" key="1">
    <source>
        <dbReference type="SAM" id="MobiDB-lite"/>
    </source>
</evidence>
<evidence type="ECO:0000313" key="2">
    <source>
        <dbReference type="EMBL" id="KAG2650435.1"/>
    </source>
</evidence>
<organism evidence="2 3">
    <name type="scientific">Panicum virgatum</name>
    <name type="common">Blackwell switchgrass</name>
    <dbReference type="NCBI Taxonomy" id="38727"/>
    <lineage>
        <taxon>Eukaryota</taxon>
        <taxon>Viridiplantae</taxon>
        <taxon>Streptophyta</taxon>
        <taxon>Embryophyta</taxon>
        <taxon>Tracheophyta</taxon>
        <taxon>Spermatophyta</taxon>
        <taxon>Magnoliopsida</taxon>
        <taxon>Liliopsida</taxon>
        <taxon>Poales</taxon>
        <taxon>Poaceae</taxon>
        <taxon>PACMAD clade</taxon>
        <taxon>Panicoideae</taxon>
        <taxon>Panicodae</taxon>
        <taxon>Paniceae</taxon>
        <taxon>Panicinae</taxon>
        <taxon>Panicum</taxon>
        <taxon>Panicum sect. Hiantes</taxon>
    </lineage>
</organism>
<feature type="non-terminal residue" evidence="2">
    <location>
        <position position="1"/>
    </location>
</feature>
<accession>A0A8T0WSZ1</accession>
<sequence length="258" mass="30078">EPPTGEIWKIYFQCKGKPEDKEFIEIEVDRAHISFYNLAYFKEQLGYAARDFIYYKKRCGKDVAKLQAIEYLRHAEAMLQDNVSEREIRLVLSGEPEPEVNVSITPIKRHGGKRKHDQPGTDEHLDAYKVWLAKLQAKEPDIEYRDDFRDETIEAYKEWLRHTGLSLLEEHMDDDHVTEGEETQERSMASKDIPSHARKPKQQGNGMCWLFYFALYSFVRGPKTRGRGCLKGYKAATKRIKSGSQKQPLILNCYFHGT</sequence>